<dbReference type="PANTHER" id="PTHR42933:SF3">
    <property type="entry name" value="TYPE I RESTRICTION ENZYME MJAVIII METHYLASE SUBUNIT"/>
    <property type="match status" value="1"/>
</dbReference>
<comment type="caution">
    <text evidence="11">The sequence shown here is derived from an EMBL/GenBank/DDBJ whole genome shotgun (WGS) entry which is preliminary data.</text>
</comment>
<evidence type="ECO:0000256" key="7">
    <source>
        <dbReference type="ARBA" id="ARBA00047942"/>
    </source>
</evidence>
<dbReference type="Pfam" id="PF02384">
    <property type="entry name" value="N6_Mtase"/>
    <property type="match status" value="1"/>
</dbReference>
<evidence type="ECO:0000256" key="8">
    <source>
        <dbReference type="SAM" id="MobiDB-lite"/>
    </source>
</evidence>
<proteinExistence type="inferred from homology"/>
<feature type="domain" description="DNA methylase adenine-specific" evidence="9">
    <location>
        <begin position="258"/>
        <end position="580"/>
    </location>
</feature>
<dbReference type="PANTHER" id="PTHR42933">
    <property type="entry name" value="SLR6095 PROTEIN"/>
    <property type="match status" value="1"/>
</dbReference>
<dbReference type="InterPro" id="IPR038333">
    <property type="entry name" value="T1MK-like_N_sf"/>
</dbReference>
<dbReference type="EMBL" id="JAOVQO010000006">
    <property type="protein sequence ID" value="MCU9847825.1"/>
    <property type="molecule type" value="Genomic_DNA"/>
</dbReference>
<comment type="similarity">
    <text evidence="1">Belongs to the N(4)/N(6)-methyltransferase family.</text>
</comment>
<dbReference type="InterPro" id="IPR029063">
    <property type="entry name" value="SAM-dependent_MTases_sf"/>
</dbReference>
<dbReference type="EC" id="2.1.1.72" evidence="2"/>
<evidence type="ECO:0000256" key="6">
    <source>
        <dbReference type="ARBA" id="ARBA00022747"/>
    </source>
</evidence>
<keyword evidence="5" id="KW-0949">S-adenosyl-L-methionine</keyword>
<dbReference type="SUPFAM" id="SSF53335">
    <property type="entry name" value="S-adenosyl-L-methionine-dependent methyltransferases"/>
    <property type="match status" value="1"/>
</dbReference>
<feature type="region of interest" description="Disordered" evidence="8">
    <location>
        <begin position="788"/>
        <end position="810"/>
    </location>
</feature>
<keyword evidence="3" id="KW-0489">Methyltransferase</keyword>
<evidence type="ECO:0000313" key="12">
    <source>
        <dbReference type="Proteomes" id="UP001209535"/>
    </source>
</evidence>
<dbReference type="InterPro" id="IPR003356">
    <property type="entry name" value="DNA_methylase_A-5"/>
</dbReference>
<evidence type="ECO:0000256" key="4">
    <source>
        <dbReference type="ARBA" id="ARBA00022679"/>
    </source>
</evidence>
<dbReference type="Proteomes" id="UP001209535">
    <property type="component" value="Unassembled WGS sequence"/>
</dbReference>
<evidence type="ECO:0000259" key="9">
    <source>
        <dbReference type="Pfam" id="PF02384"/>
    </source>
</evidence>
<sequence>MDRGVLPATASQFARQSRDFFGRPDHASIFASGHRWVIANKDWPLRLRRRDFSHKSKRCQKDTTSGASWVITLGSRIALSVNLPQVAIKSDEKYNMPLTLAQLERHLFSAADILRGKMDASEFKEYIFGMLFLKRCSDVFEQARLEVIQKRVANGVSPEQAAEDAENKVWYGRSGTFWVPPQSRFKFLVDEAHENIGDKLNKALGGVESENIALEGVLDHIDFTRKVGQSKISDQKLRQLINHFGEIRLRNEDFEFPDLLGAAYEYLIGEFADSAGKKGGEFYTPRSVVRMMVRLLKPTLEHDIYDPCCGSGGMLIAAKEYIDEHGQDGRKANLFGQENAGTVWSIAKMNMLLHGINSADLRNEDTLGEPQHVENGELRRFDRILTNPPFSINWGSKDKDKSGEYTWQPKFRERFVHEVPLGSKKADLMFLQHMLHVTRDGGMIATVMPHGVLFRGGDEGKIRQKIIESDQIEAVIGLGPQLFYGTGIPACVIVLRQRVHNGANLVSGKPKERQGKVLFINADREYFEGRAQNHLLPEHIEKIVTTFEEYREIPGFSAIVDLKTLKENDWNLNIRRYADNAPPPEPHDVRAHLVGGIPKAEVAAKSDLFKSHGLDPMDLFVPRDDRYLDFASHLTAKSDLKAAIETNAGLLAREAEIKDSFNDWWAAHQANIVALAGADEPAALIALRDELLSSFSSTLESLAMLDPFTVRGIIAQFWNQSRFDFLTLMARDTRGVVDAWRTSIVTALEDKGNKENPLDHKLVAFLMGGFVTEIAELEARKTELDAQIKAATATPEESEEEEDDAEPVDEAQVKRWKKGLTEVKKTLKAKKDQFTDEINKDVDGLSPEEAAELLLKILHDDMEKILTRYIAAQRGQIVAAFENWWDKYRVTLIQIEGARAEATEKLAGFLKGLGYV</sequence>
<name>A0ABT2X7S5_9RHOB</name>
<accession>A0ABT2X7S5</accession>
<keyword evidence="4" id="KW-0808">Transferase</keyword>
<evidence type="ECO:0000256" key="1">
    <source>
        <dbReference type="ARBA" id="ARBA00006594"/>
    </source>
</evidence>
<evidence type="ECO:0000256" key="2">
    <source>
        <dbReference type="ARBA" id="ARBA00011900"/>
    </source>
</evidence>
<comment type="catalytic activity">
    <reaction evidence="7">
        <text>a 2'-deoxyadenosine in DNA + S-adenosyl-L-methionine = an N(6)-methyl-2'-deoxyadenosine in DNA + S-adenosyl-L-homocysteine + H(+)</text>
        <dbReference type="Rhea" id="RHEA:15197"/>
        <dbReference type="Rhea" id="RHEA-COMP:12418"/>
        <dbReference type="Rhea" id="RHEA-COMP:12419"/>
        <dbReference type="ChEBI" id="CHEBI:15378"/>
        <dbReference type="ChEBI" id="CHEBI:57856"/>
        <dbReference type="ChEBI" id="CHEBI:59789"/>
        <dbReference type="ChEBI" id="CHEBI:90615"/>
        <dbReference type="ChEBI" id="CHEBI:90616"/>
        <dbReference type="EC" id="2.1.1.72"/>
    </reaction>
</comment>
<dbReference type="InterPro" id="IPR051537">
    <property type="entry name" value="DNA_Adenine_Mtase"/>
</dbReference>
<reference evidence="11 12" key="1">
    <citation type="submission" date="2022-10" db="EMBL/GenBank/DDBJ databases">
        <title>Defluviimonas sp. nov., isolated from ocean surface sediments.</title>
        <authorList>
            <person name="He W."/>
            <person name="Wang L."/>
            <person name="Zhang D.-F."/>
        </authorList>
    </citation>
    <scope>NUCLEOTIDE SEQUENCE [LARGE SCALE GENOMIC DNA]</scope>
    <source>
        <strain evidence="11 12">WL0024</strain>
    </source>
</reference>
<feature type="compositionally biased region" description="Acidic residues" evidence="8">
    <location>
        <begin position="796"/>
        <end position="809"/>
    </location>
</feature>
<evidence type="ECO:0000313" key="11">
    <source>
        <dbReference type="EMBL" id="MCU9847825.1"/>
    </source>
</evidence>
<evidence type="ECO:0000256" key="3">
    <source>
        <dbReference type="ARBA" id="ARBA00022603"/>
    </source>
</evidence>
<dbReference type="InterPro" id="IPR022749">
    <property type="entry name" value="D12N6_MeTrfase_N"/>
</dbReference>
<dbReference type="Gene3D" id="3.40.50.150">
    <property type="entry name" value="Vaccinia Virus protein VP39"/>
    <property type="match status" value="1"/>
</dbReference>
<evidence type="ECO:0000259" key="10">
    <source>
        <dbReference type="Pfam" id="PF12161"/>
    </source>
</evidence>
<keyword evidence="6" id="KW-0680">Restriction system</keyword>
<dbReference type="InterPro" id="IPR002052">
    <property type="entry name" value="DNA_methylase_N6_adenine_CS"/>
</dbReference>
<gene>
    <name evidence="11" type="ORF">OEZ60_07380</name>
</gene>
<keyword evidence="12" id="KW-1185">Reference proteome</keyword>
<dbReference type="RefSeq" id="WP_263334668.1">
    <property type="nucleotide sequence ID" value="NZ_JAOVQO010000006.1"/>
</dbReference>
<organism evidence="11 12">
    <name type="scientific">Albidovulum salinarum</name>
    <dbReference type="NCBI Taxonomy" id="2984153"/>
    <lineage>
        <taxon>Bacteria</taxon>
        <taxon>Pseudomonadati</taxon>
        <taxon>Pseudomonadota</taxon>
        <taxon>Alphaproteobacteria</taxon>
        <taxon>Rhodobacterales</taxon>
        <taxon>Paracoccaceae</taxon>
        <taxon>Albidovulum</taxon>
    </lineage>
</organism>
<feature type="domain" description="N6 adenine-specific DNA methyltransferase N-terminal" evidence="10">
    <location>
        <begin position="103"/>
        <end position="244"/>
    </location>
</feature>
<dbReference type="Gene3D" id="1.20.1260.30">
    <property type="match status" value="1"/>
</dbReference>
<dbReference type="Pfam" id="PF12161">
    <property type="entry name" value="HsdM_N"/>
    <property type="match status" value="1"/>
</dbReference>
<protein>
    <recommendedName>
        <fullName evidence="2">site-specific DNA-methyltransferase (adenine-specific)</fullName>
        <ecNumber evidence="2">2.1.1.72</ecNumber>
    </recommendedName>
</protein>
<evidence type="ECO:0000256" key="5">
    <source>
        <dbReference type="ARBA" id="ARBA00022691"/>
    </source>
</evidence>
<dbReference type="PROSITE" id="PS00092">
    <property type="entry name" value="N6_MTASE"/>
    <property type="match status" value="1"/>
</dbReference>
<dbReference type="PRINTS" id="PR00507">
    <property type="entry name" value="N12N6MTFRASE"/>
</dbReference>